<dbReference type="Proteomes" id="UP000005324">
    <property type="component" value="Unassembled WGS sequence"/>
</dbReference>
<dbReference type="PANTHER" id="PTHR43047:SF72">
    <property type="entry name" value="OSMOSENSING HISTIDINE PROTEIN KINASE SLN1"/>
    <property type="match status" value="1"/>
</dbReference>
<keyword evidence="9" id="KW-1185">Reference proteome</keyword>
<dbReference type="CDD" id="cd12915">
    <property type="entry name" value="PDC2_DGC_like"/>
    <property type="match status" value="1"/>
</dbReference>
<dbReference type="InterPro" id="IPR036890">
    <property type="entry name" value="HATPase_C_sf"/>
</dbReference>
<comment type="caution">
    <text evidence="8">The sequence shown here is derived from an EMBL/GenBank/DDBJ whole genome shotgun (WGS) entry which is preliminary data.</text>
</comment>
<evidence type="ECO:0000256" key="3">
    <source>
        <dbReference type="ARBA" id="ARBA00022553"/>
    </source>
</evidence>
<dbReference type="Gene3D" id="3.30.565.10">
    <property type="entry name" value="Histidine kinase-like ATPase, C-terminal domain"/>
    <property type="match status" value="1"/>
</dbReference>
<feature type="domain" description="Histidine kinase" evidence="7">
    <location>
        <begin position="467"/>
        <end position="689"/>
    </location>
</feature>
<keyword evidence="6" id="KW-0812">Transmembrane</keyword>
<dbReference type="RefSeq" id="WP_007002421.1">
    <property type="nucleotide sequence ID" value="NZ_GG770777.1"/>
</dbReference>
<dbReference type="SMART" id="SM00387">
    <property type="entry name" value="HATPase_c"/>
    <property type="match status" value="1"/>
</dbReference>
<keyword evidence="4" id="KW-0808">Transferase</keyword>
<evidence type="ECO:0000313" key="8">
    <source>
        <dbReference type="EMBL" id="EFH10391.1"/>
    </source>
</evidence>
<dbReference type="CDD" id="cd18773">
    <property type="entry name" value="PDC1_HK_sensor"/>
    <property type="match status" value="1"/>
</dbReference>
<accession>D5RQM9</accession>
<dbReference type="InterPro" id="IPR036097">
    <property type="entry name" value="HisK_dim/P_sf"/>
</dbReference>
<dbReference type="CDD" id="cd00082">
    <property type="entry name" value="HisKA"/>
    <property type="match status" value="1"/>
</dbReference>
<dbReference type="Gene3D" id="3.30.450.20">
    <property type="entry name" value="PAS domain"/>
    <property type="match status" value="2"/>
</dbReference>
<dbReference type="AlphaFoldDB" id="D5RQM9"/>
<dbReference type="SUPFAM" id="SSF47384">
    <property type="entry name" value="Homodimeric domain of signal transducing histidine kinase"/>
    <property type="match status" value="1"/>
</dbReference>
<dbReference type="SUPFAM" id="SSF55785">
    <property type="entry name" value="PYP-like sensor domain (PAS domain)"/>
    <property type="match status" value="1"/>
</dbReference>
<dbReference type="InterPro" id="IPR005467">
    <property type="entry name" value="His_kinase_dom"/>
</dbReference>
<evidence type="ECO:0000259" key="7">
    <source>
        <dbReference type="PROSITE" id="PS50109"/>
    </source>
</evidence>
<dbReference type="PRINTS" id="PR00344">
    <property type="entry name" value="BCTRLSENSOR"/>
</dbReference>
<comment type="catalytic activity">
    <reaction evidence="1">
        <text>ATP + protein L-histidine = ADP + protein N-phospho-L-histidine.</text>
        <dbReference type="EC" id="2.7.13.3"/>
    </reaction>
</comment>
<reference evidence="8 9" key="1">
    <citation type="submission" date="2010-04" db="EMBL/GenBank/DDBJ databases">
        <authorList>
            <person name="Qin X."/>
            <person name="Bachman B."/>
            <person name="Battles P."/>
            <person name="Bell A."/>
            <person name="Bess C."/>
            <person name="Bickham C."/>
            <person name="Chaboub L."/>
            <person name="Chen D."/>
            <person name="Coyle M."/>
            <person name="Deiros D.R."/>
            <person name="Dinh H."/>
            <person name="Forbes L."/>
            <person name="Fowler G."/>
            <person name="Francisco L."/>
            <person name="Fu Q."/>
            <person name="Gubbala S."/>
            <person name="Hale W."/>
            <person name="Han Y."/>
            <person name="Hemphill L."/>
            <person name="Highlander S.K."/>
            <person name="Hirani K."/>
            <person name="Hogues M."/>
            <person name="Jackson L."/>
            <person name="Jakkamsetti A."/>
            <person name="Javaid M."/>
            <person name="Jiang H."/>
            <person name="Korchina V."/>
            <person name="Kovar C."/>
            <person name="Lara F."/>
            <person name="Lee S."/>
            <person name="Mata R."/>
            <person name="Mathew T."/>
            <person name="Moen C."/>
            <person name="Morales K."/>
            <person name="Munidasa M."/>
            <person name="Nazareth L."/>
            <person name="Ngo R."/>
            <person name="Nguyen L."/>
            <person name="Okwuonu G."/>
            <person name="Ongeri F."/>
            <person name="Patil S."/>
            <person name="Petrosino J."/>
            <person name="Pham C."/>
            <person name="Pham P."/>
            <person name="Pu L.-L."/>
            <person name="Puazo M."/>
            <person name="Raj R."/>
            <person name="Reid J."/>
            <person name="Rouhana J."/>
            <person name="Saada N."/>
            <person name="Shang Y."/>
            <person name="Simmons D."/>
            <person name="Thornton R."/>
            <person name="Warren J."/>
            <person name="Weissenberger G."/>
            <person name="Zhang J."/>
            <person name="Zhang L."/>
            <person name="Zhou C."/>
            <person name="Zhu D."/>
            <person name="Muzny D."/>
            <person name="Worley K."/>
            <person name="Gibbs R."/>
        </authorList>
    </citation>
    <scope>NUCLEOTIDE SEQUENCE [LARGE SCALE GENOMIC DNA]</scope>
    <source>
        <strain evidence="8 9">ATCC 49957</strain>
    </source>
</reference>
<dbReference type="GO" id="GO:0000155">
    <property type="term" value="F:phosphorelay sensor kinase activity"/>
    <property type="evidence" value="ECO:0007669"/>
    <property type="project" value="InterPro"/>
</dbReference>
<dbReference type="InterPro" id="IPR035965">
    <property type="entry name" value="PAS-like_dom_sf"/>
</dbReference>
<dbReference type="Pfam" id="PF12860">
    <property type="entry name" value="PAS_7"/>
    <property type="match status" value="1"/>
</dbReference>
<feature type="transmembrane region" description="Helical" evidence="6">
    <location>
        <begin position="287"/>
        <end position="309"/>
    </location>
</feature>
<keyword evidence="5 8" id="KW-0418">Kinase</keyword>
<dbReference type="Pfam" id="PF00512">
    <property type="entry name" value="HisKA"/>
    <property type="match status" value="1"/>
</dbReference>
<name>D5RQM9_9PROT</name>
<dbReference type="PANTHER" id="PTHR43047">
    <property type="entry name" value="TWO-COMPONENT HISTIDINE PROTEIN KINASE"/>
    <property type="match status" value="1"/>
</dbReference>
<dbReference type="GO" id="GO:0009927">
    <property type="term" value="F:histidine phosphotransfer kinase activity"/>
    <property type="evidence" value="ECO:0007669"/>
    <property type="project" value="TreeGrafter"/>
</dbReference>
<evidence type="ECO:0000256" key="2">
    <source>
        <dbReference type="ARBA" id="ARBA00012438"/>
    </source>
</evidence>
<keyword evidence="3" id="KW-0597">Phosphoprotein</keyword>
<evidence type="ECO:0000313" key="9">
    <source>
        <dbReference type="Proteomes" id="UP000005324"/>
    </source>
</evidence>
<dbReference type="SMART" id="SM00388">
    <property type="entry name" value="HisKA"/>
    <property type="match status" value="1"/>
</dbReference>
<organism evidence="8 9">
    <name type="scientific">Pseudoroseomonas cervicalis ATCC 49957</name>
    <dbReference type="NCBI Taxonomy" id="525371"/>
    <lineage>
        <taxon>Bacteria</taxon>
        <taxon>Pseudomonadati</taxon>
        <taxon>Pseudomonadota</taxon>
        <taxon>Alphaproteobacteria</taxon>
        <taxon>Acetobacterales</taxon>
        <taxon>Roseomonadaceae</taxon>
        <taxon>Roseomonas</taxon>
    </lineage>
</organism>
<evidence type="ECO:0000256" key="4">
    <source>
        <dbReference type="ARBA" id="ARBA00022679"/>
    </source>
</evidence>
<dbReference type="InterPro" id="IPR003594">
    <property type="entry name" value="HATPase_dom"/>
</dbReference>
<keyword evidence="6" id="KW-0472">Membrane</keyword>
<evidence type="ECO:0000256" key="6">
    <source>
        <dbReference type="SAM" id="Phobius"/>
    </source>
</evidence>
<dbReference type="PROSITE" id="PS50109">
    <property type="entry name" value="HIS_KIN"/>
    <property type="match status" value="1"/>
</dbReference>
<gene>
    <name evidence="8" type="ORF">HMPREF0731_3391</name>
</gene>
<dbReference type="Pfam" id="PF02518">
    <property type="entry name" value="HATPase_c"/>
    <property type="match status" value="1"/>
</dbReference>
<dbReference type="EC" id="2.7.13.3" evidence="2"/>
<protein>
    <recommendedName>
        <fullName evidence="2">histidine kinase</fullName>
        <ecNumber evidence="2">2.7.13.3</ecNumber>
    </recommendedName>
</protein>
<sequence length="689" mass="74642">MQQFRRIRLAILLAAVALLAGQWFATSLLVGRAREAAMASATDTVNRIARAVEASLNRNLVQVDAMLAGLPAMLAPLSSTGRLDQGAVSRVLRELNNQNFTFRDVLLVGQDGMPVATGLAVSRRRPLPFALEGAFVETAPRAGAVLIGGPFRNPATGEWSLFMARRVVLPEFGQLLAVAELPVPVIGALLAVGGEGAGLRITLERDDGTLLASLPHDETRIGTRLSPTLASRIEEVGPNNVAEIESRFDQDRALSAVRPLLYPSLSLSASMKLATALADWEKERARALAISLAFAALVAALAAALIMALRQRERIEAERTRWRAMLENALDSMSDGFVMWDANDRLVACNARYKDFYQVSAPFIEPGAHFDDIMREGFYRGQYPQAGEDLDAFLAEMRRWHRGDNPPMERLLPDGRWVLITERATPGGGTVGIRTDITELKRAMQELAAARDAAAAAGEAKSQFLARMSHELRTPLNGILGFAQVLLNDPRLAPDQREQLRVLHEASRHLLELVNGLLDLSKIAAGKLELQPQPTALAPLLERSAALLAPEVQRKSLQFALDLAPDLPPAVAADATRLRQLLLNLLSNAVKFTPHGGRVTLRARTLPDGPGLRLEVEDTGPGVPAEQRHLLFRDFVQLASPVAMPHEIGIGTGLGLSIAAQLAELMGGRIGYLAGPVRGSVFWVELPLP</sequence>
<keyword evidence="6" id="KW-1133">Transmembrane helix</keyword>
<dbReference type="GO" id="GO:0005886">
    <property type="term" value="C:plasma membrane"/>
    <property type="evidence" value="ECO:0007669"/>
    <property type="project" value="TreeGrafter"/>
</dbReference>
<dbReference type="EMBL" id="ADVL01000673">
    <property type="protein sequence ID" value="EFH10391.1"/>
    <property type="molecule type" value="Genomic_DNA"/>
</dbReference>
<proteinExistence type="predicted"/>
<feature type="non-terminal residue" evidence="8">
    <location>
        <position position="689"/>
    </location>
</feature>
<dbReference type="SUPFAM" id="SSF55874">
    <property type="entry name" value="ATPase domain of HSP90 chaperone/DNA topoisomerase II/histidine kinase"/>
    <property type="match status" value="1"/>
</dbReference>
<evidence type="ECO:0000256" key="1">
    <source>
        <dbReference type="ARBA" id="ARBA00000085"/>
    </source>
</evidence>
<dbReference type="InterPro" id="IPR003661">
    <property type="entry name" value="HisK_dim/P_dom"/>
</dbReference>
<dbReference type="Gene3D" id="1.10.287.130">
    <property type="match status" value="1"/>
</dbReference>
<dbReference type="InterPro" id="IPR004358">
    <property type="entry name" value="Sig_transdc_His_kin-like_C"/>
</dbReference>
<evidence type="ECO:0000256" key="5">
    <source>
        <dbReference type="ARBA" id="ARBA00022777"/>
    </source>
</evidence>
<dbReference type="HOGENOM" id="CLU_000445_114_21_5"/>